<reference evidence="2" key="1">
    <citation type="submission" date="2021-01" db="EMBL/GenBank/DDBJ databases">
        <title>A chromosome-scale assembly of European eel, Anguilla anguilla.</title>
        <authorList>
            <person name="Henkel C."/>
            <person name="Jong-Raadsen S.A."/>
            <person name="Dufour S."/>
            <person name="Weltzien F.-A."/>
            <person name="Palstra A.P."/>
            <person name="Pelster B."/>
            <person name="Spaink H.P."/>
            <person name="Van Den Thillart G.E."/>
            <person name="Jansen H."/>
            <person name="Zahm M."/>
            <person name="Klopp C."/>
            <person name="Cedric C."/>
            <person name="Louis A."/>
            <person name="Berthelot C."/>
            <person name="Parey E."/>
            <person name="Roest Crollius H."/>
            <person name="Montfort J."/>
            <person name="Robinson-Rechavi M."/>
            <person name="Bucao C."/>
            <person name="Bouchez O."/>
            <person name="Gislard M."/>
            <person name="Lluch J."/>
            <person name="Milhes M."/>
            <person name="Lampietro C."/>
            <person name="Lopez Roques C."/>
            <person name="Donnadieu C."/>
            <person name="Braasch I."/>
            <person name="Desvignes T."/>
            <person name="Postlethwait J."/>
            <person name="Bobe J."/>
            <person name="Guiguen Y."/>
            <person name="Dirks R."/>
        </authorList>
    </citation>
    <scope>NUCLEOTIDE SEQUENCE</scope>
    <source>
        <strain evidence="2">Tag_6206</strain>
        <tissue evidence="2">Liver</tissue>
    </source>
</reference>
<evidence type="ECO:0000313" key="2">
    <source>
        <dbReference type="EMBL" id="KAG5851384.1"/>
    </source>
</evidence>
<feature type="transmembrane region" description="Helical" evidence="1">
    <location>
        <begin position="54"/>
        <end position="75"/>
    </location>
</feature>
<name>A0A9D3S142_ANGAN</name>
<keyword evidence="1" id="KW-0812">Transmembrane</keyword>
<feature type="transmembrane region" description="Helical" evidence="1">
    <location>
        <begin position="14"/>
        <end position="33"/>
    </location>
</feature>
<dbReference type="EMBL" id="JAFIRN010000004">
    <property type="protein sequence ID" value="KAG5851384.1"/>
    <property type="molecule type" value="Genomic_DNA"/>
</dbReference>
<keyword evidence="1" id="KW-1133">Transmembrane helix</keyword>
<organism evidence="2 3">
    <name type="scientific">Anguilla anguilla</name>
    <name type="common">European freshwater eel</name>
    <name type="synonym">Muraena anguilla</name>
    <dbReference type="NCBI Taxonomy" id="7936"/>
    <lineage>
        <taxon>Eukaryota</taxon>
        <taxon>Metazoa</taxon>
        <taxon>Chordata</taxon>
        <taxon>Craniata</taxon>
        <taxon>Vertebrata</taxon>
        <taxon>Euteleostomi</taxon>
        <taxon>Actinopterygii</taxon>
        <taxon>Neopterygii</taxon>
        <taxon>Teleostei</taxon>
        <taxon>Anguilliformes</taxon>
        <taxon>Anguillidae</taxon>
        <taxon>Anguilla</taxon>
    </lineage>
</organism>
<comment type="caution">
    <text evidence="2">The sequence shown here is derived from an EMBL/GenBank/DDBJ whole genome shotgun (WGS) entry which is preliminary data.</text>
</comment>
<gene>
    <name evidence="2" type="ORF">ANANG_G00092770</name>
</gene>
<dbReference type="AlphaFoldDB" id="A0A9D3S142"/>
<sequence length="78" mass="8672">MTVFFLAWWYKVRLARFFLLQQIQQMMTVAMMAMQTKVMMMILASRERPSPSPWLLSSRTGGVVAAGAAGVLFLGGGV</sequence>
<proteinExistence type="predicted"/>
<protein>
    <submittedName>
        <fullName evidence="2">Uncharacterized protein</fullName>
    </submittedName>
</protein>
<evidence type="ECO:0000256" key="1">
    <source>
        <dbReference type="SAM" id="Phobius"/>
    </source>
</evidence>
<accession>A0A9D3S142</accession>
<keyword evidence="3" id="KW-1185">Reference proteome</keyword>
<keyword evidence="1" id="KW-0472">Membrane</keyword>
<dbReference type="Proteomes" id="UP001044222">
    <property type="component" value="Unassembled WGS sequence"/>
</dbReference>
<evidence type="ECO:0000313" key="3">
    <source>
        <dbReference type="Proteomes" id="UP001044222"/>
    </source>
</evidence>